<name>A0A219YCN7_9CAUD</name>
<dbReference type="EMBL" id="KY290955">
    <property type="protein sequence ID" value="APU01707.1"/>
    <property type="molecule type" value="Genomic_DNA"/>
</dbReference>
<proteinExistence type="predicted"/>
<reference evidence="1 2" key="1">
    <citation type="journal article" date="2017" name="Sci. Rep.">
        <title>Characterization and diversity of phages infecting Aeromonas salmonicida subsp. salmonicida.</title>
        <authorList>
            <person name="Vincent A.T."/>
            <person name="Paquet V.E."/>
            <person name="Bernatchez A."/>
            <person name="Tremblay D.M."/>
            <person name="Moineau S."/>
            <person name="Charette S.J."/>
        </authorList>
    </citation>
    <scope>NUCLEOTIDE SEQUENCE [LARGE SCALE GENOMIC DNA]</scope>
</reference>
<accession>A0A219YCN7</accession>
<protein>
    <submittedName>
        <fullName evidence="1">Uncharacterized protein</fullName>
    </submittedName>
</protein>
<organism evidence="1 2">
    <name type="scientific">Aeromonas phage 65.2</name>
    <dbReference type="NCBI Taxonomy" id="1932896"/>
    <lineage>
        <taxon>Viruses</taxon>
        <taxon>Duplodnaviria</taxon>
        <taxon>Heunggongvirae</taxon>
        <taxon>Uroviricota</taxon>
        <taxon>Caudoviricetes</taxon>
        <taxon>Pantevenvirales</taxon>
        <taxon>Straboviridae</taxon>
        <taxon>Emmerichvirinae</taxon>
        <taxon>Ishigurovirus</taxon>
        <taxon>Ishigurovirus osborne</taxon>
    </lineage>
</organism>
<evidence type="ECO:0000313" key="1">
    <source>
        <dbReference type="EMBL" id="APU01707.1"/>
    </source>
</evidence>
<dbReference type="Proteomes" id="UP000225215">
    <property type="component" value="Segment"/>
</dbReference>
<evidence type="ECO:0000313" key="2">
    <source>
        <dbReference type="Proteomes" id="UP000225215"/>
    </source>
</evidence>
<sequence length="92" mass="11363">MIRFPREKIVTEWYEVTPEEFMNYLREVRCYDGKYHFYVSCGIQKGMISWAFELPWKETNFDLCEFDGYYPNAEFQHEICQEILNFIKSYKE</sequence>